<reference evidence="2 3" key="1">
    <citation type="journal article" date="2019" name="Sci. Rep.">
        <title>Orb-weaving spider Araneus ventricosus genome elucidates the spidroin gene catalogue.</title>
        <authorList>
            <person name="Kono N."/>
            <person name="Nakamura H."/>
            <person name="Ohtoshi R."/>
            <person name="Moran D.A.P."/>
            <person name="Shinohara A."/>
            <person name="Yoshida Y."/>
            <person name="Fujiwara M."/>
            <person name="Mori M."/>
            <person name="Tomita M."/>
            <person name="Arakawa K."/>
        </authorList>
    </citation>
    <scope>NUCLEOTIDE SEQUENCE [LARGE SCALE GENOMIC DNA]</scope>
</reference>
<feature type="region of interest" description="Disordered" evidence="1">
    <location>
        <begin position="57"/>
        <end position="76"/>
    </location>
</feature>
<evidence type="ECO:0000256" key="1">
    <source>
        <dbReference type="SAM" id="MobiDB-lite"/>
    </source>
</evidence>
<evidence type="ECO:0000313" key="3">
    <source>
        <dbReference type="Proteomes" id="UP000499080"/>
    </source>
</evidence>
<dbReference type="AlphaFoldDB" id="A0A4Y2QPR8"/>
<keyword evidence="3" id="KW-1185">Reference proteome</keyword>
<protein>
    <submittedName>
        <fullName evidence="2">Uncharacterized protein</fullName>
    </submittedName>
</protein>
<accession>A0A4Y2QPR8</accession>
<evidence type="ECO:0000313" key="2">
    <source>
        <dbReference type="EMBL" id="GBN65352.1"/>
    </source>
</evidence>
<sequence>MVSVPACQLYEHGLVSQTNMSLKIRQNLNQHRTSKGFHDSSSDIDECLNGIKFTTPKDKKGKIKSNKAKKDACQDDNNEQLDHTCDADMCDPTVCEKECSENYYKTKRKCD</sequence>
<gene>
    <name evidence="2" type="ORF">AVEN_130685_1</name>
</gene>
<organism evidence="2 3">
    <name type="scientific">Araneus ventricosus</name>
    <name type="common">Orbweaver spider</name>
    <name type="synonym">Epeira ventricosa</name>
    <dbReference type="NCBI Taxonomy" id="182803"/>
    <lineage>
        <taxon>Eukaryota</taxon>
        <taxon>Metazoa</taxon>
        <taxon>Ecdysozoa</taxon>
        <taxon>Arthropoda</taxon>
        <taxon>Chelicerata</taxon>
        <taxon>Arachnida</taxon>
        <taxon>Araneae</taxon>
        <taxon>Araneomorphae</taxon>
        <taxon>Entelegynae</taxon>
        <taxon>Araneoidea</taxon>
        <taxon>Araneidae</taxon>
        <taxon>Araneus</taxon>
    </lineage>
</organism>
<comment type="caution">
    <text evidence="2">The sequence shown here is derived from an EMBL/GenBank/DDBJ whole genome shotgun (WGS) entry which is preliminary data.</text>
</comment>
<name>A0A4Y2QPR8_ARAVE</name>
<dbReference type="EMBL" id="BGPR01014470">
    <property type="protein sequence ID" value="GBN65352.1"/>
    <property type="molecule type" value="Genomic_DNA"/>
</dbReference>
<dbReference type="Proteomes" id="UP000499080">
    <property type="component" value="Unassembled WGS sequence"/>
</dbReference>
<proteinExistence type="predicted"/>